<gene>
    <name evidence="4" type="ORF">P167DRAFT_580068</name>
</gene>
<dbReference type="Proteomes" id="UP000277580">
    <property type="component" value="Unassembled WGS sequence"/>
</dbReference>
<keyword evidence="5" id="KW-1185">Reference proteome</keyword>
<feature type="region of interest" description="Disordered" evidence="2">
    <location>
        <begin position="1"/>
        <end position="30"/>
    </location>
</feature>
<feature type="domain" description="Mei2-like C-terminal RNA recognition motif" evidence="3">
    <location>
        <begin position="520"/>
        <end position="620"/>
    </location>
</feature>
<dbReference type="CDD" id="cd12532">
    <property type="entry name" value="RRM3_MEI2_fungi"/>
    <property type="match status" value="1"/>
</dbReference>
<evidence type="ECO:0000256" key="1">
    <source>
        <dbReference type="ARBA" id="ARBA00022884"/>
    </source>
</evidence>
<accession>A0A3N4K8B4</accession>
<protein>
    <recommendedName>
        <fullName evidence="3">Mei2-like C-terminal RNA recognition motif domain-containing protein</fullName>
    </recommendedName>
</protein>
<dbReference type="EMBL" id="ML119223">
    <property type="protein sequence ID" value="RPB06767.1"/>
    <property type="molecule type" value="Genomic_DNA"/>
</dbReference>
<proteinExistence type="predicted"/>
<organism evidence="4 5">
    <name type="scientific">Morchella conica CCBAS932</name>
    <dbReference type="NCBI Taxonomy" id="1392247"/>
    <lineage>
        <taxon>Eukaryota</taxon>
        <taxon>Fungi</taxon>
        <taxon>Dikarya</taxon>
        <taxon>Ascomycota</taxon>
        <taxon>Pezizomycotina</taxon>
        <taxon>Pezizomycetes</taxon>
        <taxon>Pezizales</taxon>
        <taxon>Morchellaceae</taxon>
        <taxon>Morchella</taxon>
    </lineage>
</organism>
<dbReference type="SUPFAM" id="SSF54928">
    <property type="entry name" value="RNA-binding domain, RBD"/>
    <property type="match status" value="2"/>
</dbReference>
<dbReference type="OrthoDB" id="417481at2759"/>
<evidence type="ECO:0000313" key="5">
    <source>
        <dbReference type="Proteomes" id="UP000277580"/>
    </source>
</evidence>
<reference evidence="4 5" key="1">
    <citation type="journal article" date="2018" name="Nat. Ecol. Evol.">
        <title>Pezizomycetes genomes reveal the molecular basis of ectomycorrhizal truffle lifestyle.</title>
        <authorList>
            <person name="Murat C."/>
            <person name="Payen T."/>
            <person name="Noel B."/>
            <person name="Kuo A."/>
            <person name="Morin E."/>
            <person name="Chen J."/>
            <person name="Kohler A."/>
            <person name="Krizsan K."/>
            <person name="Balestrini R."/>
            <person name="Da Silva C."/>
            <person name="Montanini B."/>
            <person name="Hainaut M."/>
            <person name="Levati E."/>
            <person name="Barry K.W."/>
            <person name="Belfiori B."/>
            <person name="Cichocki N."/>
            <person name="Clum A."/>
            <person name="Dockter R.B."/>
            <person name="Fauchery L."/>
            <person name="Guy J."/>
            <person name="Iotti M."/>
            <person name="Le Tacon F."/>
            <person name="Lindquist E.A."/>
            <person name="Lipzen A."/>
            <person name="Malagnac F."/>
            <person name="Mello A."/>
            <person name="Molinier V."/>
            <person name="Miyauchi S."/>
            <person name="Poulain J."/>
            <person name="Riccioni C."/>
            <person name="Rubini A."/>
            <person name="Sitrit Y."/>
            <person name="Splivallo R."/>
            <person name="Traeger S."/>
            <person name="Wang M."/>
            <person name="Zifcakova L."/>
            <person name="Wipf D."/>
            <person name="Zambonelli A."/>
            <person name="Paolocci F."/>
            <person name="Nowrousian M."/>
            <person name="Ottonello S."/>
            <person name="Baldrian P."/>
            <person name="Spatafora J.W."/>
            <person name="Henrissat B."/>
            <person name="Nagy L.G."/>
            <person name="Aury J.M."/>
            <person name="Wincker P."/>
            <person name="Grigoriev I.V."/>
            <person name="Bonfante P."/>
            <person name="Martin F.M."/>
        </authorList>
    </citation>
    <scope>NUCLEOTIDE SEQUENCE [LARGE SCALE GENOMIC DNA]</scope>
    <source>
        <strain evidence="4 5">CCBAS932</strain>
    </source>
</reference>
<name>A0A3N4K8B4_9PEZI</name>
<dbReference type="STRING" id="1392247.A0A3N4K8B4"/>
<keyword evidence="1" id="KW-0694">RNA-binding</keyword>
<feature type="compositionally biased region" description="Polar residues" evidence="2">
    <location>
        <begin position="1"/>
        <end position="20"/>
    </location>
</feature>
<evidence type="ECO:0000259" key="3">
    <source>
        <dbReference type="Pfam" id="PF04059"/>
    </source>
</evidence>
<dbReference type="InterPro" id="IPR007201">
    <property type="entry name" value="Mei2-like_Rrm_C"/>
</dbReference>
<evidence type="ECO:0000256" key="2">
    <source>
        <dbReference type="SAM" id="MobiDB-lite"/>
    </source>
</evidence>
<evidence type="ECO:0000313" key="4">
    <source>
        <dbReference type="EMBL" id="RPB06767.1"/>
    </source>
</evidence>
<dbReference type="PANTHER" id="PTHR23189">
    <property type="entry name" value="RNA RECOGNITION MOTIF-CONTAINING"/>
    <property type="match status" value="1"/>
</dbReference>
<dbReference type="InterPro" id="IPR035979">
    <property type="entry name" value="RBD_domain_sf"/>
</dbReference>
<dbReference type="InParanoid" id="A0A3N4K8B4"/>
<dbReference type="AlphaFoldDB" id="A0A3N4K8B4"/>
<dbReference type="Pfam" id="PF04059">
    <property type="entry name" value="RRM_2"/>
    <property type="match status" value="1"/>
</dbReference>
<sequence length="683" mass="76519">MASPGSLYSGSLESKSTPDTPETGPYDGYFNLNTPSHLRLSPGDDFYAEWKALPSRLLESPSPIPPNVQFHSHKSSHGKATQHNLPRDCTFDLAGAQGIQHCPNENSVECFAAVTDKSSPNSEIFRYYLENTDSGGQLHSSRVLSDMCLTSNKYQSDWSMDQNELSAASTRHLKICNIAPATSLVILYETLQEFGDIQEFYTQKLHLDGFCVVSYFDIRDSMTAYRKLQAEHPLSIQFCPSGYVTMKLVIGSNLSGREIDNQSDIMCIVTSGGCSSNVRRILYYVLSDFGSISKFTALENSSPPAFLVTFFDTHDAFDIIDTLDGQYVEGFRLKLSFYDPDILAWNPGFSALRTRTDENGRVHIVSSQDTDVGVYSPKPSHPSIDFTCRRDSSSSVDSRYGADREGEKYFEAVYSGGYVTPKRSGLTPLGLKPSYRRTPDNFRTDSGQFQDSFSYLPSNKSHVPDIKIKDPTVSASPTCPYPLFGNEISPKSNERLHGQVQVPGKNVIDLERIARGLDTRTTVMLRNIPNKVDQQTLKDYVDTTSKGLYNFLYLRIDFRNICNVGYAFINFIDSMTKPLDIIDFVKAKSGTRWNKFNSEKVLDVTYANIQGIDQLVEKFRNSSVMDQDPSYRPKLFHSSGPLTGAEKEFPPANNILKKCRSISAAQQIGKYRRDIAFISEENI</sequence>
<dbReference type="GO" id="GO:0003723">
    <property type="term" value="F:RNA binding"/>
    <property type="evidence" value="ECO:0007669"/>
    <property type="project" value="UniProtKB-KW"/>
</dbReference>
<dbReference type="InterPro" id="IPR034862">
    <property type="entry name" value="Fungal_Mei2-like_RRM3"/>
</dbReference>